<comment type="caution">
    <text evidence="10">The sequence shown here is derived from an EMBL/GenBank/DDBJ whole genome shotgun (WGS) entry which is preliminary data.</text>
</comment>
<evidence type="ECO:0000256" key="2">
    <source>
        <dbReference type="ARBA" id="ARBA00022448"/>
    </source>
</evidence>
<dbReference type="PANTHER" id="PTHR30325:SF0">
    <property type="entry name" value="INNER MEMBRANE ABC TRANSPORTER PERMEASE PROTEIN YEJE"/>
    <property type="match status" value="1"/>
</dbReference>
<dbReference type="SUPFAM" id="SSF161098">
    <property type="entry name" value="MetI-like"/>
    <property type="match status" value="1"/>
</dbReference>
<evidence type="ECO:0000256" key="8">
    <source>
        <dbReference type="RuleBase" id="RU363032"/>
    </source>
</evidence>
<dbReference type="InterPro" id="IPR025966">
    <property type="entry name" value="OppC_N"/>
</dbReference>
<dbReference type="Gene3D" id="1.10.3720.10">
    <property type="entry name" value="MetI-like"/>
    <property type="match status" value="1"/>
</dbReference>
<reference evidence="10 11" key="1">
    <citation type="journal article" date="2016" name="Environ. Microbiol.">
        <title>New Methyloceanibacter diversity from North Sea sediments includes methanotroph containing solely the soluble methane monooxygenase.</title>
        <authorList>
            <person name="Vekeman B."/>
            <person name="Kerckhof F.M."/>
            <person name="Cremers G."/>
            <person name="de Vos P."/>
            <person name="Vandamme P."/>
            <person name="Boon N."/>
            <person name="Op den Camp H.J."/>
            <person name="Heylen K."/>
        </authorList>
    </citation>
    <scope>NUCLEOTIDE SEQUENCE [LARGE SCALE GENOMIC DNA]</scope>
    <source>
        <strain evidence="10 11">R-67174</strain>
    </source>
</reference>
<dbReference type="PROSITE" id="PS50928">
    <property type="entry name" value="ABC_TM1"/>
    <property type="match status" value="1"/>
</dbReference>
<proteinExistence type="inferred from homology"/>
<dbReference type="PANTHER" id="PTHR30325">
    <property type="entry name" value="MEMBRANE COMPONENT OF ABC TRANSPORTER"/>
    <property type="match status" value="1"/>
</dbReference>
<name>A0A1E3W467_9HYPH</name>
<dbReference type="GO" id="GO:0005886">
    <property type="term" value="C:plasma membrane"/>
    <property type="evidence" value="ECO:0007669"/>
    <property type="project" value="UniProtKB-SubCell"/>
</dbReference>
<evidence type="ECO:0000256" key="4">
    <source>
        <dbReference type="ARBA" id="ARBA00022519"/>
    </source>
</evidence>
<feature type="transmembrane region" description="Helical" evidence="8">
    <location>
        <begin position="351"/>
        <end position="373"/>
    </location>
</feature>
<dbReference type="AlphaFoldDB" id="A0A1E3W467"/>
<dbReference type="FunFam" id="1.10.3720.10:FF:000005">
    <property type="entry name" value="Microcin C ABC transporter permease"/>
    <property type="match status" value="1"/>
</dbReference>
<feature type="transmembrane region" description="Helical" evidence="8">
    <location>
        <begin position="189"/>
        <end position="214"/>
    </location>
</feature>
<evidence type="ECO:0000256" key="7">
    <source>
        <dbReference type="ARBA" id="ARBA00023136"/>
    </source>
</evidence>
<dbReference type="STRING" id="1774968.AUC68_02090"/>
<comment type="subcellular location">
    <subcellularLocation>
        <location evidence="1">Cell inner membrane</location>
        <topology evidence="1">Multi-pass membrane protein</topology>
    </subcellularLocation>
    <subcellularLocation>
        <location evidence="8">Cell membrane</location>
        <topology evidence="8">Multi-pass membrane protein</topology>
    </subcellularLocation>
</comment>
<protein>
    <submittedName>
        <fullName evidence="10">Peptide ABC transporter permease</fullName>
    </submittedName>
</protein>
<evidence type="ECO:0000256" key="5">
    <source>
        <dbReference type="ARBA" id="ARBA00022692"/>
    </source>
</evidence>
<evidence type="ECO:0000313" key="11">
    <source>
        <dbReference type="Proteomes" id="UP000094501"/>
    </source>
</evidence>
<keyword evidence="5 8" id="KW-0812">Transmembrane</keyword>
<sequence>MDAPTDVSVTEEVAAEGIPQTRPWISALNKRRWQTFKANKRGYWSLWVFLILFVTSLFAEFIANDKPILVEYEGQLYWPIFEAYPETDFGGIFETEADYRDPVVQELITEKGGWMLWPPIRFSYNTQNKNPPMAFPVKPTWLLTDKDCELAVEKGFHPCDASLEWNWLGTDDQGRDVVARIIYGFRISVLFGLVLTVFSTIIGVSAGAVQGYFGGWTDLLFQRFIEIWTSVPQLYLLIIVAAVIEPNFWILLGILLAFSWVALVGVVRAEFLRARNFEYVTAARALGLPNLKIIFKHLLPNAMVATLTFMPFILNGSITTLTSLDFLGFGLRPDSPSLGELLAQGKDNLQAPWLGLTAFFVIAIMLSLLIFVGEALRDALDPRKTLT</sequence>
<keyword evidence="2 8" id="KW-0813">Transport</keyword>
<dbReference type="InterPro" id="IPR000515">
    <property type="entry name" value="MetI-like"/>
</dbReference>
<dbReference type="Pfam" id="PF00528">
    <property type="entry name" value="BPD_transp_1"/>
    <property type="match status" value="1"/>
</dbReference>
<keyword evidence="6 8" id="KW-1133">Transmembrane helix</keyword>
<dbReference type="InterPro" id="IPR035906">
    <property type="entry name" value="MetI-like_sf"/>
</dbReference>
<keyword evidence="3" id="KW-1003">Cell membrane</keyword>
<evidence type="ECO:0000256" key="3">
    <source>
        <dbReference type="ARBA" id="ARBA00022475"/>
    </source>
</evidence>
<keyword evidence="7 8" id="KW-0472">Membrane</keyword>
<feature type="transmembrane region" description="Helical" evidence="8">
    <location>
        <begin position="234"/>
        <end position="267"/>
    </location>
</feature>
<feature type="transmembrane region" description="Helical" evidence="8">
    <location>
        <begin position="43"/>
        <end position="63"/>
    </location>
</feature>
<organism evidence="10 11">
    <name type="scientific">Methyloceanibacter methanicus</name>
    <dbReference type="NCBI Taxonomy" id="1774968"/>
    <lineage>
        <taxon>Bacteria</taxon>
        <taxon>Pseudomonadati</taxon>
        <taxon>Pseudomonadota</taxon>
        <taxon>Alphaproteobacteria</taxon>
        <taxon>Hyphomicrobiales</taxon>
        <taxon>Hyphomicrobiaceae</taxon>
        <taxon>Methyloceanibacter</taxon>
    </lineage>
</organism>
<dbReference type="Pfam" id="PF12911">
    <property type="entry name" value="OppC_N"/>
    <property type="match status" value="1"/>
</dbReference>
<dbReference type="CDD" id="cd06261">
    <property type="entry name" value="TM_PBP2"/>
    <property type="match status" value="1"/>
</dbReference>
<dbReference type="OrthoDB" id="9766870at2"/>
<keyword evidence="11" id="KW-1185">Reference proteome</keyword>
<dbReference type="EMBL" id="LPWG01000010">
    <property type="protein sequence ID" value="ODR99936.1"/>
    <property type="molecule type" value="Genomic_DNA"/>
</dbReference>
<evidence type="ECO:0000256" key="1">
    <source>
        <dbReference type="ARBA" id="ARBA00004429"/>
    </source>
</evidence>
<dbReference type="GO" id="GO:0042884">
    <property type="term" value="P:microcin transport"/>
    <property type="evidence" value="ECO:0007669"/>
    <property type="project" value="TreeGrafter"/>
</dbReference>
<accession>A0A1E3W467</accession>
<evidence type="ECO:0000259" key="9">
    <source>
        <dbReference type="PROSITE" id="PS50928"/>
    </source>
</evidence>
<feature type="domain" description="ABC transmembrane type-1" evidence="9">
    <location>
        <begin position="185"/>
        <end position="377"/>
    </location>
</feature>
<keyword evidence="4" id="KW-0997">Cell inner membrane</keyword>
<evidence type="ECO:0000313" key="10">
    <source>
        <dbReference type="EMBL" id="ODR99936.1"/>
    </source>
</evidence>
<dbReference type="NCBIfam" id="NF011596">
    <property type="entry name" value="PRK15021.1"/>
    <property type="match status" value="1"/>
</dbReference>
<gene>
    <name evidence="10" type="ORF">AUC68_02090</name>
</gene>
<dbReference type="RefSeq" id="WP_069436774.1">
    <property type="nucleotide sequence ID" value="NZ_LPWG01000010.1"/>
</dbReference>
<dbReference type="Proteomes" id="UP000094501">
    <property type="component" value="Unassembled WGS sequence"/>
</dbReference>
<comment type="similarity">
    <text evidence="8">Belongs to the binding-protein-dependent transport system permease family.</text>
</comment>
<feature type="transmembrane region" description="Helical" evidence="8">
    <location>
        <begin position="302"/>
        <end position="331"/>
    </location>
</feature>
<evidence type="ECO:0000256" key="6">
    <source>
        <dbReference type="ARBA" id="ARBA00022989"/>
    </source>
</evidence>
<dbReference type="GO" id="GO:0055085">
    <property type="term" value="P:transmembrane transport"/>
    <property type="evidence" value="ECO:0007669"/>
    <property type="project" value="InterPro"/>
</dbReference>